<dbReference type="InterPro" id="IPR043128">
    <property type="entry name" value="Rev_trsase/Diguanyl_cyclase"/>
</dbReference>
<keyword evidence="2" id="KW-0548">Nucleotidyltransferase</keyword>
<reference evidence="2 3" key="1">
    <citation type="journal article" date="2024" name="Front. Microbiol.">
        <title>Transcriptomic insights into the dominance of two phototrophs throughout the water column of a tropical hypersaline-alkaline crater lake (Dziani Dzaha, Mayotte).</title>
        <authorList>
            <person name="Duperron S."/>
            <person name="Halary S."/>
            <person name="Bouly J.-P."/>
            <person name="Roussel T."/>
            <person name="Hugoni M."/>
            <person name="Bruto M."/>
            <person name="Oger P."/>
            <person name="Duval C."/>
            <person name="Woo A."/>
            <person name="Jezequiel D."/>
            <person name="Ader M."/>
            <person name="Leboulanger C."/>
            <person name="Agogue H."/>
            <person name="Grossi V."/>
            <person name="Trousselier M."/>
            <person name="Bernard C."/>
        </authorList>
    </citation>
    <scope>NUCLEOTIDE SEQUENCE [LARGE SCALE GENOMIC DNA]</scope>
    <source>
        <strain evidence="2 3">PMC 851.14</strain>
    </source>
</reference>
<comment type="caution">
    <text evidence="2">The sequence shown here is derived from an EMBL/GenBank/DDBJ whole genome shotgun (WGS) entry which is preliminary data.</text>
</comment>
<dbReference type="PANTHER" id="PTHR45138">
    <property type="entry name" value="REGULATORY COMPONENTS OF SENSORY TRANSDUCTION SYSTEM"/>
    <property type="match status" value="1"/>
</dbReference>
<name>A0ABU9EJG3_LIMFS</name>
<proteinExistence type="predicted"/>
<dbReference type="InterPro" id="IPR050469">
    <property type="entry name" value="Diguanylate_Cyclase"/>
</dbReference>
<evidence type="ECO:0000313" key="2">
    <source>
        <dbReference type="EMBL" id="MEK9512091.1"/>
    </source>
</evidence>
<dbReference type="NCBIfam" id="TIGR00254">
    <property type="entry name" value="GGDEF"/>
    <property type="match status" value="1"/>
</dbReference>
<dbReference type="SUPFAM" id="SSF55073">
    <property type="entry name" value="Nucleotide cyclase"/>
    <property type="match status" value="1"/>
</dbReference>
<accession>A0ABU9EJG3</accession>
<dbReference type="Pfam" id="PF00990">
    <property type="entry name" value="GGDEF"/>
    <property type="match status" value="1"/>
</dbReference>
<dbReference type="EMBL" id="JBBWYZ010000008">
    <property type="protein sequence ID" value="MEK9512091.1"/>
    <property type="molecule type" value="Genomic_DNA"/>
</dbReference>
<dbReference type="GO" id="GO:0052621">
    <property type="term" value="F:diguanylate cyclase activity"/>
    <property type="evidence" value="ECO:0007669"/>
    <property type="project" value="UniProtKB-EC"/>
</dbReference>
<feature type="domain" description="GGDEF" evidence="1">
    <location>
        <begin position="32"/>
        <end position="78"/>
    </location>
</feature>
<dbReference type="PROSITE" id="PS50887">
    <property type="entry name" value="GGDEF"/>
    <property type="match status" value="1"/>
</dbReference>
<dbReference type="InterPro" id="IPR000160">
    <property type="entry name" value="GGDEF_dom"/>
</dbReference>
<keyword evidence="2" id="KW-0808">Transferase</keyword>
<protein>
    <submittedName>
        <fullName evidence="2">Diguanylate cyclase</fullName>
        <ecNumber evidence="2">2.7.7.65</ecNumber>
    </submittedName>
</protein>
<gene>
    <name evidence="2" type="ORF">AAEJ74_10435</name>
</gene>
<evidence type="ECO:0000313" key="3">
    <source>
        <dbReference type="Proteomes" id="UP001387447"/>
    </source>
</evidence>
<evidence type="ECO:0000259" key="1">
    <source>
        <dbReference type="PROSITE" id="PS50887"/>
    </source>
</evidence>
<dbReference type="EC" id="2.7.7.65" evidence="2"/>
<dbReference type="InterPro" id="IPR029787">
    <property type="entry name" value="Nucleotide_cyclase"/>
</dbReference>
<organism evidence="2 3">
    <name type="scientific">Limnospira fusiformis PMC 851.14</name>
    <dbReference type="NCBI Taxonomy" id="2219512"/>
    <lineage>
        <taxon>Bacteria</taxon>
        <taxon>Bacillati</taxon>
        <taxon>Cyanobacteriota</taxon>
        <taxon>Cyanophyceae</taxon>
        <taxon>Oscillatoriophycideae</taxon>
        <taxon>Oscillatoriales</taxon>
        <taxon>Sirenicapillariaceae</taxon>
        <taxon>Limnospira</taxon>
    </lineage>
</organism>
<dbReference type="Proteomes" id="UP001387447">
    <property type="component" value="Unassembled WGS sequence"/>
</dbReference>
<sequence length="78" mass="9122">MSIRDSLTGLFNRRYMEQSLVRHLERPKEQQEPLGLIIGDIDYFKGFNDRWGHQAGDVVLKAVSRFLTKSYSPIGYYL</sequence>
<dbReference type="PANTHER" id="PTHR45138:SF9">
    <property type="entry name" value="DIGUANYLATE CYCLASE DGCM-RELATED"/>
    <property type="match status" value="1"/>
</dbReference>
<keyword evidence="3" id="KW-1185">Reference proteome</keyword>
<dbReference type="RefSeq" id="WP_315664039.1">
    <property type="nucleotide sequence ID" value="NZ_JBBWYZ010000008.1"/>
</dbReference>
<dbReference type="Gene3D" id="3.30.70.270">
    <property type="match status" value="1"/>
</dbReference>
<dbReference type="CDD" id="cd01949">
    <property type="entry name" value="GGDEF"/>
    <property type="match status" value="1"/>
</dbReference>